<dbReference type="InterPro" id="IPR043441">
    <property type="entry name" value="Tjap1/BEGAIN"/>
</dbReference>
<evidence type="ECO:0000256" key="1">
    <source>
        <dbReference type="ARBA" id="ARBA00004170"/>
    </source>
</evidence>
<feature type="region of interest" description="Disordered" evidence="4">
    <location>
        <begin position="567"/>
        <end position="590"/>
    </location>
</feature>
<comment type="subcellular location">
    <subcellularLocation>
        <location evidence="1">Membrane</location>
        <topology evidence="1">Peripheral membrane protein</topology>
    </subcellularLocation>
</comment>
<protein>
    <recommendedName>
        <fullName evidence="7">Brain-enriched guanylate kinase-associated protein</fullName>
    </recommendedName>
</protein>
<evidence type="ECO:0000256" key="2">
    <source>
        <dbReference type="ARBA" id="ARBA00022553"/>
    </source>
</evidence>
<keyword evidence="3" id="KW-0472">Membrane</keyword>
<keyword evidence="2" id="KW-0597">Phosphoprotein</keyword>
<accession>A0AAW1JCI5</accession>
<evidence type="ECO:0000313" key="5">
    <source>
        <dbReference type="EMBL" id="KAK9700649.1"/>
    </source>
</evidence>
<dbReference type="PANTHER" id="PTHR28664">
    <property type="entry name" value="TIGHT JUNCTION-ASSOCIATED PROTEIN 1"/>
    <property type="match status" value="1"/>
</dbReference>
<dbReference type="GO" id="GO:0016020">
    <property type="term" value="C:membrane"/>
    <property type="evidence" value="ECO:0007669"/>
    <property type="project" value="UniProtKB-SubCell"/>
</dbReference>
<dbReference type="EMBL" id="JASPKY010000433">
    <property type="protein sequence ID" value="KAK9700649.1"/>
    <property type="molecule type" value="Genomic_DNA"/>
</dbReference>
<dbReference type="AlphaFoldDB" id="A0AAW1JCI5"/>
<evidence type="ECO:0008006" key="7">
    <source>
        <dbReference type="Google" id="ProtNLM"/>
    </source>
</evidence>
<keyword evidence="6" id="KW-1185">Reference proteome</keyword>
<comment type="caution">
    <text evidence="5">The sequence shown here is derived from an EMBL/GenBank/DDBJ whole genome shotgun (WGS) entry which is preliminary data.</text>
</comment>
<evidence type="ECO:0000256" key="4">
    <source>
        <dbReference type="SAM" id="MobiDB-lite"/>
    </source>
</evidence>
<dbReference type="PANTHER" id="PTHR28664:SF4">
    <property type="entry name" value="TIGHT JUNCTION-ASSOCIATED PROTEIN 1"/>
    <property type="match status" value="1"/>
</dbReference>
<organism evidence="5 6">
    <name type="scientific">Popillia japonica</name>
    <name type="common">Japanese beetle</name>
    <dbReference type="NCBI Taxonomy" id="7064"/>
    <lineage>
        <taxon>Eukaryota</taxon>
        <taxon>Metazoa</taxon>
        <taxon>Ecdysozoa</taxon>
        <taxon>Arthropoda</taxon>
        <taxon>Hexapoda</taxon>
        <taxon>Insecta</taxon>
        <taxon>Pterygota</taxon>
        <taxon>Neoptera</taxon>
        <taxon>Endopterygota</taxon>
        <taxon>Coleoptera</taxon>
        <taxon>Polyphaga</taxon>
        <taxon>Scarabaeiformia</taxon>
        <taxon>Scarabaeidae</taxon>
        <taxon>Rutelinae</taxon>
        <taxon>Popillia</taxon>
    </lineage>
</organism>
<evidence type="ECO:0000256" key="3">
    <source>
        <dbReference type="ARBA" id="ARBA00023136"/>
    </source>
</evidence>
<proteinExistence type="predicted"/>
<dbReference type="Proteomes" id="UP001458880">
    <property type="component" value="Unassembled WGS sequence"/>
</dbReference>
<sequence length="590" mass="67313">MANSKCKECGCRCSKCVSTDHDVHLHVEIENLKQKLVERDNHIVSMETNFLNEANKYPTGEANALREELLTWQDKYRRLYEAHRRVQRVNQGLEDKLLKLVDTCETDKSTLTKDVAVLSHKLAEANYSIKRLTEDNERYKNDVSLAIQFLQCKPGNFISQKIDSVRNFISQKIDSLPNEVQAKVSSYLAGKRKPEERKTSPEVKSIKVPIPTFPPTAMVYSIPKSPNASKKSEKDVENGPVDIVSAAIMAKILEEREKERANVKHCDTCTCAKNIKIINQYNQVTVSTQTISYRNWTCLKCSAIIDQSYNNNKLEDTKHKATPVYIHDYECNNSNQNIAKVQPNNFLTERNVTNEVKQISRDGAELSRNNRLGSSLQLSNYSKKCGVEVTCEKTVNKGQNVLGSVHHQLCNFNTQDPEVNSNMFKSVSENMVETVTGPRYCSMKVQNCSRNILLDSTNSNITPVVYTRHQDKKTKSEKACENESLYSEDLKTSVTTDTSFQNQRVAEWIENNIEDSDNSRSDSSKAYETVDAVNKERYLEMENNVKRFLFGETEFMKTVEIGKKKYQSYAESDSNIRRGSRSNSHTETEI</sequence>
<name>A0AAW1JCI5_POPJA</name>
<reference evidence="5 6" key="1">
    <citation type="journal article" date="2024" name="BMC Genomics">
        <title>De novo assembly and annotation of Popillia japonica's genome with initial clues to its potential as an invasive pest.</title>
        <authorList>
            <person name="Cucini C."/>
            <person name="Boschi S."/>
            <person name="Funari R."/>
            <person name="Cardaioli E."/>
            <person name="Iannotti N."/>
            <person name="Marturano G."/>
            <person name="Paoli F."/>
            <person name="Bruttini M."/>
            <person name="Carapelli A."/>
            <person name="Frati F."/>
            <person name="Nardi F."/>
        </authorList>
    </citation>
    <scope>NUCLEOTIDE SEQUENCE [LARGE SCALE GENOMIC DNA]</scope>
    <source>
        <strain evidence="5">DMR45628</strain>
    </source>
</reference>
<gene>
    <name evidence="5" type="ORF">QE152_g31110</name>
</gene>
<evidence type="ECO:0000313" key="6">
    <source>
        <dbReference type="Proteomes" id="UP001458880"/>
    </source>
</evidence>